<organism evidence="2 3">
    <name type="scientific">Ascochyta lentis</name>
    <dbReference type="NCBI Taxonomy" id="205686"/>
    <lineage>
        <taxon>Eukaryota</taxon>
        <taxon>Fungi</taxon>
        <taxon>Dikarya</taxon>
        <taxon>Ascomycota</taxon>
        <taxon>Pezizomycotina</taxon>
        <taxon>Dothideomycetes</taxon>
        <taxon>Pleosporomycetidae</taxon>
        <taxon>Pleosporales</taxon>
        <taxon>Pleosporineae</taxon>
        <taxon>Didymellaceae</taxon>
        <taxon>Ascochyta</taxon>
    </lineage>
</organism>
<name>A0A8H7MLR3_9PLEO</name>
<evidence type="ECO:0000313" key="3">
    <source>
        <dbReference type="Proteomes" id="UP000651452"/>
    </source>
</evidence>
<evidence type="ECO:0000256" key="1">
    <source>
        <dbReference type="SAM" id="MobiDB-lite"/>
    </source>
</evidence>
<reference evidence="2" key="2">
    <citation type="submission" date="2020-09" db="EMBL/GenBank/DDBJ databases">
        <title>Reference genome assembly for Australian Ascochyta lentis isolate Al4.</title>
        <authorList>
            <person name="Lee R.C."/>
            <person name="Farfan-Caceres L.M."/>
            <person name="Debler J.W."/>
            <person name="Williams A.H."/>
            <person name="Henares B.M."/>
        </authorList>
    </citation>
    <scope>NUCLEOTIDE SEQUENCE</scope>
    <source>
        <strain evidence="2">Al4</strain>
    </source>
</reference>
<dbReference type="AlphaFoldDB" id="A0A8H7MLR3"/>
<feature type="compositionally biased region" description="Pro residues" evidence="1">
    <location>
        <begin position="46"/>
        <end position="67"/>
    </location>
</feature>
<accession>A0A8H7MLR3</accession>
<sequence>MSTTTSSQTQSLQAPLPKSIQAYGAAHEKEHSNPPRTSTRNVHNPQHPPPPRALKSPITPPLPPPNPKTAEHSPLPPTAYNYEPYLPRPTPFIPTWSRRKLHTQTISPSPPIFLSCHLRNPVYLASVLAHGCEWSVVEDVARGMTRAMTESRKGGCLGDGGEVVEGVLLGGLRGYVQGRLEEVFRRRYGEGYERVVREVEVRVEDGGVVVVPAFVYQGR</sequence>
<gene>
    <name evidence="2" type="ORF">EKO04_001933</name>
</gene>
<comment type="caution">
    <text evidence="2">The sequence shown here is derived from an EMBL/GenBank/DDBJ whole genome shotgun (WGS) entry which is preliminary data.</text>
</comment>
<dbReference type="OrthoDB" id="3799078at2759"/>
<feature type="region of interest" description="Disordered" evidence="1">
    <location>
        <begin position="1"/>
        <end position="81"/>
    </location>
</feature>
<reference evidence="2" key="1">
    <citation type="submission" date="2018-12" db="EMBL/GenBank/DDBJ databases">
        <authorList>
            <person name="Syme R.A."/>
            <person name="Farfan-Caceres L."/>
            <person name="Lichtenzveig J."/>
        </authorList>
    </citation>
    <scope>NUCLEOTIDE SEQUENCE</scope>
    <source>
        <strain evidence="2">Al4</strain>
    </source>
</reference>
<protein>
    <submittedName>
        <fullName evidence="2">Uncharacterized protein</fullName>
    </submittedName>
</protein>
<proteinExistence type="predicted"/>
<feature type="compositionally biased region" description="Polar residues" evidence="1">
    <location>
        <begin position="34"/>
        <end position="44"/>
    </location>
</feature>
<evidence type="ECO:0000313" key="2">
    <source>
        <dbReference type="EMBL" id="KAF9700313.1"/>
    </source>
</evidence>
<keyword evidence="3" id="KW-1185">Reference proteome</keyword>
<dbReference type="EMBL" id="RZGK01000003">
    <property type="protein sequence ID" value="KAF9700313.1"/>
    <property type="molecule type" value="Genomic_DNA"/>
</dbReference>
<dbReference type="Proteomes" id="UP000651452">
    <property type="component" value="Unassembled WGS sequence"/>
</dbReference>
<feature type="compositionally biased region" description="Low complexity" evidence="1">
    <location>
        <begin position="1"/>
        <end position="11"/>
    </location>
</feature>